<feature type="non-terminal residue" evidence="10">
    <location>
        <position position="1"/>
    </location>
</feature>
<feature type="non-terminal residue" evidence="10">
    <location>
        <position position="259"/>
    </location>
</feature>
<dbReference type="PROSITE" id="PS50011">
    <property type="entry name" value="PROTEIN_KINASE_DOM"/>
    <property type="match status" value="1"/>
</dbReference>
<dbReference type="EMBL" id="BTSY01000003">
    <property type="protein sequence ID" value="GMT19322.1"/>
    <property type="molecule type" value="Genomic_DNA"/>
</dbReference>
<keyword evidence="4" id="KW-0547">Nucleotide-binding</keyword>
<evidence type="ECO:0000256" key="1">
    <source>
        <dbReference type="ARBA" id="ARBA00012513"/>
    </source>
</evidence>
<evidence type="ECO:0000256" key="4">
    <source>
        <dbReference type="ARBA" id="ARBA00022741"/>
    </source>
</evidence>
<dbReference type="PANTHER" id="PTHR45998">
    <property type="entry name" value="SERINE/THREONINE-PROTEIN KINASE 16"/>
    <property type="match status" value="1"/>
</dbReference>
<accession>A0AAV5VKU8</accession>
<dbReference type="AlphaFoldDB" id="A0AAV5VKU8"/>
<dbReference type="Proteomes" id="UP001432322">
    <property type="component" value="Unassembled WGS sequence"/>
</dbReference>
<dbReference type="SUPFAM" id="SSF56112">
    <property type="entry name" value="Protein kinase-like (PK-like)"/>
    <property type="match status" value="1"/>
</dbReference>
<comment type="caution">
    <text evidence="10">The sequence shown here is derived from an EMBL/GenBank/DDBJ whole genome shotgun (WGS) entry which is preliminary data.</text>
</comment>
<keyword evidence="5" id="KW-0418">Kinase</keyword>
<dbReference type="GO" id="GO:0004674">
    <property type="term" value="F:protein serine/threonine kinase activity"/>
    <property type="evidence" value="ECO:0007669"/>
    <property type="project" value="UniProtKB-KW"/>
</dbReference>
<organism evidence="10 11">
    <name type="scientific">Pristionchus fissidentatus</name>
    <dbReference type="NCBI Taxonomy" id="1538716"/>
    <lineage>
        <taxon>Eukaryota</taxon>
        <taxon>Metazoa</taxon>
        <taxon>Ecdysozoa</taxon>
        <taxon>Nematoda</taxon>
        <taxon>Chromadorea</taxon>
        <taxon>Rhabditida</taxon>
        <taxon>Rhabditina</taxon>
        <taxon>Diplogasteromorpha</taxon>
        <taxon>Diplogasteroidea</taxon>
        <taxon>Neodiplogasteridae</taxon>
        <taxon>Pristionchus</taxon>
    </lineage>
</organism>
<dbReference type="EC" id="2.7.11.1" evidence="1"/>
<sequence>SPMGCLLSQPDIETSTRRFKVKKLIATGGFAEVHLAEDMDSGEKFAMKKIKLVEESEMDKVKWEIDMHLKFGSHVNVVPLSCDARPEELEFCLFFPFYSNGSVATLLEKNRSTTKYLPQSEVLEWIGGIASAIKLIHSQSYAHRDLKPHNVLLDDERKPMLTDFGSSVLMPIHIGNARDSQLRRDDAAEMCSMPYRAPELFTCDIDSDLTVAVDIWSLGCLFYSFCFFISPFDLVYEKGNSIALAVQSPHTIQYPSEGP</sequence>
<evidence type="ECO:0000313" key="10">
    <source>
        <dbReference type="EMBL" id="GMT19322.1"/>
    </source>
</evidence>
<dbReference type="InterPro" id="IPR011009">
    <property type="entry name" value="Kinase-like_dom_sf"/>
</dbReference>
<evidence type="ECO:0000256" key="7">
    <source>
        <dbReference type="ARBA" id="ARBA00047899"/>
    </source>
</evidence>
<evidence type="ECO:0000256" key="3">
    <source>
        <dbReference type="ARBA" id="ARBA00022679"/>
    </source>
</evidence>
<dbReference type="InterPro" id="IPR052239">
    <property type="entry name" value="Ser/Thr-specific_kinases"/>
</dbReference>
<proteinExistence type="predicted"/>
<reference evidence="10" key="1">
    <citation type="submission" date="2023-10" db="EMBL/GenBank/DDBJ databases">
        <title>Genome assembly of Pristionchus species.</title>
        <authorList>
            <person name="Yoshida K."/>
            <person name="Sommer R.J."/>
        </authorList>
    </citation>
    <scope>NUCLEOTIDE SEQUENCE</scope>
    <source>
        <strain evidence="10">RS5133</strain>
    </source>
</reference>
<protein>
    <recommendedName>
        <fullName evidence="1">non-specific serine/threonine protein kinase</fullName>
        <ecNumber evidence="1">2.7.11.1</ecNumber>
    </recommendedName>
</protein>
<dbReference type="Gene3D" id="1.10.510.10">
    <property type="entry name" value="Transferase(Phosphotransferase) domain 1"/>
    <property type="match status" value="1"/>
</dbReference>
<keyword evidence="3" id="KW-0808">Transferase</keyword>
<dbReference type="PROSITE" id="PS00108">
    <property type="entry name" value="PROTEIN_KINASE_ST"/>
    <property type="match status" value="1"/>
</dbReference>
<dbReference type="InterPro" id="IPR008271">
    <property type="entry name" value="Ser/Thr_kinase_AS"/>
</dbReference>
<keyword evidence="2" id="KW-0723">Serine/threonine-protein kinase</keyword>
<evidence type="ECO:0000256" key="5">
    <source>
        <dbReference type="ARBA" id="ARBA00022777"/>
    </source>
</evidence>
<gene>
    <name evidence="10" type="ORF">PFISCL1PPCAC_10619</name>
</gene>
<evidence type="ECO:0000259" key="9">
    <source>
        <dbReference type="PROSITE" id="PS50011"/>
    </source>
</evidence>
<name>A0AAV5VKU8_9BILA</name>
<dbReference type="InterPro" id="IPR000719">
    <property type="entry name" value="Prot_kinase_dom"/>
</dbReference>
<dbReference type="SMART" id="SM00220">
    <property type="entry name" value="S_TKc"/>
    <property type="match status" value="1"/>
</dbReference>
<keyword evidence="6" id="KW-0067">ATP-binding</keyword>
<evidence type="ECO:0000256" key="8">
    <source>
        <dbReference type="ARBA" id="ARBA00048679"/>
    </source>
</evidence>
<evidence type="ECO:0000256" key="6">
    <source>
        <dbReference type="ARBA" id="ARBA00022840"/>
    </source>
</evidence>
<dbReference type="PANTHER" id="PTHR45998:SF2">
    <property type="entry name" value="SERINE_THREONINE-PROTEIN KINASE 16"/>
    <property type="match status" value="1"/>
</dbReference>
<dbReference type="Pfam" id="PF00069">
    <property type="entry name" value="Pkinase"/>
    <property type="match status" value="1"/>
</dbReference>
<comment type="catalytic activity">
    <reaction evidence="8">
        <text>L-seryl-[protein] + ATP = O-phospho-L-seryl-[protein] + ADP + H(+)</text>
        <dbReference type="Rhea" id="RHEA:17989"/>
        <dbReference type="Rhea" id="RHEA-COMP:9863"/>
        <dbReference type="Rhea" id="RHEA-COMP:11604"/>
        <dbReference type="ChEBI" id="CHEBI:15378"/>
        <dbReference type="ChEBI" id="CHEBI:29999"/>
        <dbReference type="ChEBI" id="CHEBI:30616"/>
        <dbReference type="ChEBI" id="CHEBI:83421"/>
        <dbReference type="ChEBI" id="CHEBI:456216"/>
        <dbReference type="EC" id="2.7.11.1"/>
    </reaction>
</comment>
<dbReference type="GO" id="GO:0005524">
    <property type="term" value="F:ATP binding"/>
    <property type="evidence" value="ECO:0007669"/>
    <property type="project" value="UniProtKB-KW"/>
</dbReference>
<dbReference type="GO" id="GO:0005794">
    <property type="term" value="C:Golgi apparatus"/>
    <property type="evidence" value="ECO:0007669"/>
    <property type="project" value="TreeGrafter"/>
</dbReference>
<evidence type="ECO:0000256" key="2">
    <source>
        <dbReference type="ARBA" id="ARBA00022527"/>
    </source>
</evidence>
<evidence type="ECO:0000313" key="11">
    <source>
        <dbReference type="Proteomes" id="UP001432322"/>
    </source>
</evidence>
<feature type="domain" description="Protein kinase" evidence="9">
    <location>
        <begin position="19"/>
        <end position="259"/>
    </location>
</feature>
<keyword evidence="11" id="KW-1185">Reference proteome</keyword>
<comment type="catalytic activity">
    <reaction evidence="7">
        <text>L-threonyl-[protein] + ATP = O-phospho-L-threonyl-[protein] + ADP + H(+)</text>
        <dbReference type="Rhea" id="RHEA:46608"/>
        <dbReference type="Rhea" id="RHEA-COMP:11060"/>
        <dbReference type="Rhea" id="RHEA-COMP:11605"/>
        <dbReference type="ChEBI" id="CHEBI:15378"/>
        <dbReference type="ChEBI" id="CHEBI:30013"/>
        <dbReference type="ChEBI" id="CHEBI:30616"/>
        <dbReference type="ChEBI" id="CHEBI:61977"/>
        <dbReference type="ChEBI" id="CHEBI:456216"/>
        <dbReference type="EC" id="2.7.11.1"/>
    </reaction>
</comment>